<dbReference type="SUPFAM" id="SSF47391">
    <property type="entry name" value="Dimerization-anchoring domain of cAMP-dependent PK regulatory subunit"/>
    <property type="match status" value="1"/>
</dbReference>
<proteinExistence type="predicted"/>
<feature type="chain" id="PRO_5028324951" evidence="1">
    <location>
        <begin position="24"/>
        <end position="65"/>
    </location>
</feature>
<accession>A0A3P8YQF4</accession>
<evidence type="ECO:0000256" key="1">
    <source>
        <dbReference type="SAM" id="SignalP"/>
    </source>
</evidence>
<dbReference type="AlphaFoldDB" id="A0A3P8YQF4"/>
<dbReference type="Proteomes" id="UP000265140">
    <property type="component" value="Chromosome 3"/>
</dbReference>
<organism evidence="2 3">
    <name type="scientific">Esox lucius</name>
    <name type="common">Northern pike</name>
    <dbReference type="NCBI Taxonomy" id="8010"/>
    <lineage>
        <taxon>Eukaryota</taxon>
        <taxon>Metazoa</taxon>
        <taxon>Chordata</taxon>
        <taxon>Craniata</taxon>
        <taxon>Vertebrata</taxon>
        <taxon>Euteleostomi</taxon>
        <taxon>Actinopterygii</taxon>
        <taxon>Neopterygii</taxon>
        <taxon>Teleostei</taxon>
        <taxon>Protacanthopterygii</taxon>
        <taxon>Esociformes</taxon>
        <taxon>Esocidae</taxon>
        <taxon>Esox</taxon>
    </lineage>
</organism>
<sequence>MNHTSTLIVPWGLKSLLVAVSHAILLEEPQNVPEFLASFCRAGFPTLSIKPFLNKTYGMKYDFFW</sequence>
<keyword evidence="3" id="KW-1185">Reference proteome</keyword>
<dbReference type="GeneTree" id="ENSGT01150000288984"/>
<protein>
    <submittedName>
        <fullName evidence="2">Uncharacterized protein</fullName>
    </submittedName>
</protein>
<dbReference type="CDD" id="cd12100">
    <property type="entry name" value="DD_CABYR_SP17"/>
    <property type="match status" value="1"/>
</dbReference>
<reference evidence="3" key="1">
    <citation type="journal article" date="2014" name="PLoS ONE">
        <title>The genome and linkage map of the northern pike (Esox lucius): conserved synteny revealed between the salmonid sister group and the Neoteleostei.</title>
        <authorList>
            <person name="Rondeau E.B."/>
            <person name="Minkley D.R."/>
            <person name="Leong J.S."/>
            <person name="Messmer A.M."/>
            <person name="Jantzen J.R."/>
            <person name="von Schalburg K.R."/>
            <person name="Lemon C."/>
            <person name="Bird N.H."/>
            <person name="Koop B.F."/>
        </authorList>
    </citation>
    <scope>NUCLEOTIDE SEQUENCE</scope>
</reference>
<reference evidence="2" key="2">
    <citation type="submission" date="2020-02" db="EMBL/GenBank/DDBJ databases">
        <title>Esox lucius (northern pike) genome, fEsoLuc1, primary haplotype.</title>
        <authorList>
            <person name="Myers G."/>
            <person name="Karagic N."/>
            <person name="Meyer A."/>
            <person name="Pippel M."/>
            <person name="Reichard M."/>
            <person name="Winkler S."/>
            <person name="Tracey A."/>
            <person name="Sims Y."/>
            <person name="Howe K."/>
            <person name="Rhie A."/>
            <person name="Formenti G."/>
            <person name="Durbin R."/>
            <person name="Fedrigo O."/>
            <person name="Jarvis E.D."/>
        </authorList>
    </citation>
    <scope>NUCLEOTIDE SEQUENCE [LARGE SCALE GENOMIC DNA]</scope>
</reference>
<feature type="signal peptide" evidence="1">
    <location>
        <begin position="1"/>
        <end position="23"/>
    </location>
</feature>
<evidence type="ECO:0000313" key="3">
    <source>
        <dbReference type="Proteomes" id="UP000265140"/>
    </source>
</evidence>
<dbReference type="InParanoid" id="A0A3P8YQF4"/>
<dbReference type="Bgee" id="ENSELUG00000017878">
    <property type="expression patterns" value="Expressed in testis"/>
</dbReference>
<reference evidence="2" key="4">
    <citation type="submission" date="2025-09" db="UniProtKB">
        <authorList>
            <consortium name="Ensembl"/>
        </authorList>
    </citation>
    <scope>IDENTIFICATION</scope>
</reference>
<reference evidence="2" key="3">
    <citation type="submission" date="2025-08" db="UniProtKB">
        <authorList>
            <consortium name="Ensembl"/>
        </authorList>
    </citation>
    <scope>IDENTIFICATION</scope>
</reference>
<keyword evidence="1" id="KW-0732">Signal</keyword>
<dbReference type="InterPro" id="IPR047579">
    <property type="entry name" value="DD_CABYR_SP17"/>
</dbReference>
<evidence type="ECO:0000313" key="2">
    <source>
        <dbReference type="Ensembl" id="ENSELUP00000018383.2"/>
    </source>
</evidence>
<dbReference type="Ensembl" id="ENSELUT00000028251.3">
    <property type="protein sequence ID" value="ENSELUP00000018383.2"/>
    <property type="gene ID" value="ENSELUG00000017878.3"/>
</dbReference>
<name>A0A3P8YQF4_ESOLU</name>